<dbReference type="SUPFAM" id="SSF117892">
    <property type="entry name" value="Band 7/SPFH domain"/>
    <property type="match status" value="1"/>
</dbReference>
<dbReference type="InterPro" id="IPR010201">
    <property type="entry name" value="HflK"/>
</dbReference>
<evidence type="ECO:0000259" key="7">
    <source>
        <dbReference type="SMART" id="SM00244"/>
    </source>
</evidence>
<evidence type="ECO:0000313" key="9">
    <source>
        <dbReference type="Proteomes" id="UP000176992"/>
    </source>
</evidence>
<evidence type="ECO:0000256" key="3">
    <source>
        <dbReference type="ARBA" id="ARBA00022692"/>
    </source>
</evidence>
<evidence type="ECO:0000256" key="2">
    <source>
        <dbReference type="ARBA" id="ARBA00006971"/>
    </source>
</evidence>
<evidence type="ECO:0000313" key="8">
    <source>
        <dbReference type="EMBL" id="OGF98142.1"/>
    </source>
</evidence>
<name>A0A1F5YDL6_9BACT</name>
<evidence type="ECO:0000256" key="5">
    <source>
        <dbReference type="ARBA" id="ARBA00023136"/>
    </source>
</evidence>
<reference evidence="8 9" key="1">
    <citation type="journal article" date="2016" name="Nat. Commun.">
        <title>Thousands of microbial genomes shed light on interconnected biogeochemical processes in an aquifer system.</title>
        <authorList>
            <person name="Anantharaman K."/>
            <person name="Brown C.T."/>
            <person name="Hug L.A."/>
            <person name="Sharon I."/>
            <person name="Castelle C.J."/>
            <person name="Probst A.J."/>
            <person name="Thomas B.C."/>
            <person name="Singh A."/>
            <person name="Wilkins M.J."/>
            <person name="Karaoz U."/>
            <person name="Brodie E.L."/>
            <person name="Williams K.H."/>
            <person name="Hubbard S.S."/>
            <person name="Banfield J.F."/>
        </authorList>
    </citation>
    <scope>NUCLEOTIDE SEQUENCE [LARGE SCALE GENOMIC DNA]</scope>
</reference>
<keyword evidence="3" id="KW-0812">Transmembrane</keyword>
<keyword evidence="5" id="KW-0472">Membrane</keyword>
<evidence type="ECO:0000256" key="1">
    <source>
        <dbReference type="ARBA" id="ARBA00004370"/>
    </source>
</evidence>
<comment type="caution">
    <text evidence="8">The sequence shown here is derived from an EMBL/GenBank/DDBJ whole genome shotgun (WGS) entry which is preliminary data.</text>
</comment>
<evidence type="ECO:0000256" key="4">
    <source>
        <dbReference type="ARBA" id="ARBA00022989"/>
    </source>
</evidence>
<dbReference type="NCBIfam" id="TIGR01933">
    <property type="entry name" value="hflK"/>
    <property type="match status" value="1"/>
</dbReference>
<dbReference type="Gene3D" id="3.30.479.30">
    <property type="entry name" value="Band 7 domain"/>
    <property type="match status" value="1"/>
</dbReference>
<dbReference type="Proteomes" id="UP000176992">
    <property type="component" value="Unassembled WGS sequence"/>
</dbReference>
<sequence>MPSSDFEIRMPEIRLPQFSRKMVVWGLIVAAALWLASGIYKVEADELGVVLRFGKISDVTEPGLNYHLPYPIESVETPKVTAVQRLEIGFRTVYQGPPARYEQVPEESLMLTGDENIVNVNLIVQFKIKDATAYLFKVRNVSGTVRSATEAALRQVIGYHKIDEALTDGKFVIQQEIQQTLQEVLDRYNAGVLIVAVQLQDVHPPDQVVAAFKDVASALEDKNKYINEAQGYQNDVIPRTRGKAEQLIRQSESYQQQRVLRSQGETDRFQDVLAQYEKAPAVTEKRLYLETMEKIYPRMKKYIAKVGKEGTGLMPLLDMRSVPSAP</sequence>
<dbReference type="PANTHER" id="PTHR43327:SF2">
    <property type="entry name" value="MODULATOR OF FTSH PROTEASE HFLK"/>
    <property type="match status" value="1"/>
</dbReference>
<dbReference type="Pfam" id="PF01145">
    <property type="entry name" value="Band_7"/>
    <property type="match status" value="1"/>
</dbReference>
<dbReference type="InterPro" id="IPR036013">
    <property type="entry name" value="Band_7/SPFH_dom_sf"/>
</dbReference>
<gene>
    <name evidence="8" type="ORF">A2Z86_07730</name>
</gene>
<accession>A0A1F5YDL6</accession>
<organism evidence="8 9">
    <name type="scientific">Candidatus Glassbacteria bacterium GWA2_58_10</name>
    <dbReference type="NCBI Taxonomy" id="1817865"/>
    <lineage>
        <taxon>Bacteria</taxon>
        <taxon>Candidatus Glassiibacteriota</taxon>
    </lineage>
</organism>
<dbReference type="GO" id="GO:0016020">
    <property type="term" value="C:membrane"/>
    <property type="evidence" value="ECO:0007669"/>
    <property type="project" value="UniProtKB-SubCell"/>
</dbReference>
<dbReference type="PANTHER" id="PTHR43327">
    <property type="entry name" value="STOMATIN-LIKE PROTEIN 2, MITOCHONDRIAL"/>
    <property type="match status" value="1"/>
</dbReference>
<evidence type="ECO:0000256" key="6">
    <source>
        <dbReference type="RuleBase" id="RU364113"/>
    </source>
</evidence>
<comment type="subunit">
    <text evidence="6">HflC and HflK may interact to form a multimeric complex.</text>
</comment>
<dbReference type="AlphaFoldDB" id="A0A1F5YDL6"/>
<comment type="subcellular location">
    <subcellularLocation>
        <location evidence="1 6">Membrane</location>
    </subcellularLocation>
</comment>
<feature type="domain" description="Band 7" evidence="7">
    <location>
        <begin position="37"/>
        <end position="216"/>
    </location>
</feature>
<dbReference type="SMART" id="SM00244">
    <property type="entry name" value="PHB"/>
    <property type="match status" value="1"/>
</dbReference>
<comment type="similarity">
    <text evidence="2 6">Belongs to the band 7/mec-2 family. HflK subfamily.</text>
</comment>
<dbReference type="InterPro" id="IPR050710">
    <property type="entry name" value="Band7/mec-2_domain"/>
</dbReference>
<dbReference type="InterPro" id="IPR001107">
    <property type="entry name" value="Band_7"/>
</dbReference>
<comment type="function">
    <text evidence="6">HflC and HflK could encode or regulate a protease.</text>
</comment>
<keyword evidence="4" id="KW-1133">Transmembrane helix</keyword>
<proteinExistence type="inferred from homology"/>
<protein>
    <recommendedName>
        <fullName evidence="6">Protein HflK</fullName>
    </recommendedName>
</protein>
<dbReference type="CDD" id="cd03404">
    <property type="entry name" value="SPFH_HflK"/>
    <property type="match status" value="1"/>
</dbReference>
<dbReference type="EMBL" id="MFIV01000164">
    <property type="protein sequence ID" value="OGF98142.1"/>
    <property type="molecule type" value="Genomic_DNA"/>
</dbReference>